<dbReference type="CDD" id="cd00303">
    <property type="entry name" value="retropepsin_like"/>
    <property type="match status" value="1"/>
</dbReference>
<organism evidence="1 2">
    <name type="scientific">Arabidopsis thaliana</name>
    <name type="common">Mouse-ear cress</name>
    <dbReference type="NCBI Taxonomy" id="3702"/>
    <lineage>
        <taxon>Eukaryota</taxon>
        <taxon>Viridiplantae</taxon>
        <taxon>Streptophyta</taxon>
        <taxon>Embryophyta</taxon>
        <taxon>Tracheophyta</taxon>
        <taxon>Spermatophyta</taxon>
        <taxon>Magnoliopsida</taxon>
        <taxon>eudicotyledons</taxon>
        <taxon>Gunneridae</taxon>
        <taxon>Pentapetalae</taxon>
        <taxon>rosids</taxon>
        <taxon>malvids</taxon>
        <taxon>Brassicales</taxon>
        <taxon>Brassicaceae</taxon>
        <taxon>Camelineae</taxon>
        <taxon>Arabidopsis</taxon>
    </lineage>
</organism>
<dbReference type="EMBL" id="CACRSJ010000104">
    <property type="protein sequence ID" value="VYS48169.1"/>
    <property type="molecule type" value="Genomic_DNA"/>
</dbReference>
<evidence type="ECO:0000313" key="2">
    <source>
        <dbReference type="Proteomes" id="UP000426265"/>
    </source>
</evidence>
<dbReference type="Proteomes" id="UP000426265">
    <property type="component" value="Unassembled WGS sequence"/>
</dbReference>
<sequence length="328" mass="37136">MGGFTEEEKLRAVRMCFEDDALSWYRWERVRNLFVSWEQMKFRVLEKFSSTEDLTPGERLLLLRQHDTMGQFCKNFIAFSIKCTRGSRTRVGDGLKPKIRVWVKMFEPHILKKMMSLAKKVEDWSGDAPSETLSEGTMMTTKMGGERFTPRGNPLPAGGVNSSFSKITYCQEKQTTPSRFSGDKTLNTATKAGETRRAPYRRLTDVEANERRSKGLCFRCDERFHVGHKCRLKELQVLMVSEGQEGNDLGDETEEVFSDAMAECAVLSRSSANGISSPRTMKMRGMIQNVEVKVLIDGASHNFLSSSLARQLGIQTQSTLEYGVKMGT</sequence>
<dbReference type="InterPro" id="IPR021109">
    <property type="entry name" value="Peptidase_aspartic_dom_sf"/>
</dbReference>
<gene>
    <name evidence="1" type="ORF">AN1_LOCUS3652</name>
</gene>
<accession>A0A654EFR0</accession>
<name>A0A654EFR0_ARATH</name>
<evidence type="ECO:0000313" key="1">
    <source>
        <dbReference type="EMBL" id="VYS48169.1"/>
    </source>
</evidence>
<dbReference type="AlphaFoldDB" id="A0A654EFR0"/>
<proteinExistence type="predicted"/>
<dbReference type="Gene3D" id="2.40.70.10">
    <property type="entry name" value="Acid Proteases"/>
    <property type="match status" value="1"/>
</dbReference>
<reference evidence="1 2" key="1">
    <citation type="submission" date="2019-11" db="EMBL/GenBank/DDBJ databases">
        <authorList>
            <person name="Jiao W.-B."/>
            <person name="Schneeberger K."/>
        </authorList>
    </citation>
    <scope>NUCLEOTIDE SEQUENCE [LARGE SCALE GENOMIC DNA]</scope>
    <source>
        <strain evidence="2">cv. An-1</strain>
    </source>
</reference>
<evidence type="ECO:0008006" key="3">
    <source>
        <dbReference type="Google" id="ProtNLM"/>
    </source>
</evidence>
<protein>
    <recommendedName>
        <fullName evidence="3">Retrotransposon gag domain-containing protein</fullName>
    </recommendedName>
</protein>